<feature type="transmembrane region" description="Helical" evidence="1">
    <location>
        <begin position="295"/>
        <end position="319"/>
    </location>
</feature>
<keyword evidence="1" id="KW-0472">Membrane</keyword>
<evidence type="ECO:0000313" key="3">
    <source>
        <dbReference type="EMBL" id="AQS53138.1"/>
    </source>
</evidence>
<dbReference type="AlphaFoldDB" id="A0A1S6INN2"/>
<feature type="transmembrane region" description="Helical" evidence="1">
    <location>
        <begin position="267"/>
        <end position="289"/>
    </location>
</feature>
<keyword evidence="1" id="KW-1133">Transmembrane helix</keyword>
<accession>A0A1S6INN2</accession>
<evidence type="ECO:0000313" key="4">
    <source>
        <dbReference type="Proteomes" id="UP000188993"/>
    </source>
</evidence>
<protein>
    <recommendedName>
        <fullName evidence="2">DUF8173 domain-containing protein</fullName>
    </recommendedName>
</protein>
<dbReference type="KEGG" id="jda:BW727_100745"/>
<gene>
    <name evidence="3" type="ORF">BW727_100745</name>
</gene>
<evidence type="ECO:0000259" key="2">
    <source>
        <dbReference type="Pfam" id="PF26514"/>
    </source>
</evidence>
<feature type="transmembrane region" description="Helical" evidence="1">
    <location>
        <begin position="226"/>
        <end position="247"/>
    </location>
</feature>
<reference evidence="3 4" key="1">
    <citation type="journal article" date="2014" name="Int. J. Syst. Evol. Microbiol.">
        <title>Jeotgalibaca dankookensis gen. nov., sp. nov., a member of the family Carnobacteriaceae, isolated from seujeot (Korean traditional food).</title>
        <authorList>
            <person name="Lee D.G."/>
            <person name="Trujillo M.E."/>
            <person name="Kang H."/>
            <person name="Ahn T.Y."/>
        </authorList>
    </citation>
    <scope>NUCLEOTIDE SEQUENCE [LARGE SCALE GENOMIC DNA]</scope>
    <source>
        <strain evidence="3 4">EX-07</strain>
    </source>
</reference>
<dbReference type="Pfam" id="PF26514">
    <property type="entry name" value="DUF8173"/>
    <property type="match status" value="1"/>
</dbReference>
<keyword evidence="4" id="KW-1185">Reference proteome</keyword>
<dbReference type="OrthoDB" id="2155342at2"/>
<evidence type="ECO:0000256" key="1">
    <source>
        <dbReference type="SAM" id="Phobius"/>
    </source>
</evidence>
<dbReference type="InterPro" id="IPR058486">
    <property type="entry name" value="DUF8173"/>
</dbReference>
<name>A0A1S6INN2_9LACT</name>
<dbReference type="EMBL" id="CP019728">
    <property type="protein sequence ID" value="AQS53138.1"/>
    <property type="molecule type" value="Genomic_DNA"/>
</dbReference>
<proteinExistence type="predicted"/>
<sequence>MSKVKFIFALLFLFILFVVPLSHVLAESISGDNIVIESGETLDSTSFLSGENVRVDGDINGTTFVTAGYIEINGTIDGDLFVMGQSTVINGQVNGSVFIAGQDVTLNCVVENSIYLAGATVRVNSQTEGSSFLAGQNIFIDKEAVIKKDVFVGGASVYQNGVINGDLTSSSDSLTIGGEIDGNLTYSSQKQADLTENSQVRGETTWRKIERQPTEDTSTALFTMAVLYKVLFSIGTALVIWLLVHLLRPTFWVKLATKLLQSPLKTLGFGAIAIIVIPLLAILLMLTVIGIPLSFIVLMLYGITLYVSKIIVSVSIGVWIQERLQWPSTRLFWLFLLALTIVSALGVIPIVGMITGVVTLLFGMGAVTLSISSERI</sequence>
<organism evidence="3 4">
    <name type="scientific">Jeotgalibaca dankookensis</name>
    <dbReference type="NCBI Taxonomy" id="708126"/>
    <lineage>
        <taxon>Bacteria</taxon>
        <taxon>Bacillati</taxon>
        <taxon>Bacillota</taxon>
        <taxon>Bacilli</taxon>
        <taxon>Lactobacillales</taxon>
        <taxon>Carnobacteriaceae</taxon>
        <taxon>Jeotgalibaca</taxon>
    </lineage>
</organism>
<feature type="transmembrane region" description="Helical" evidence="1">
    <location>
        <begin position="331"/>
        <end position="348"/>
    </location>
</feature>
<dbReference type="Proteomes" id="UP000188993">
    <property type="component" value="Chromosome"/>
</dbReference>
<feature type="domain" description="DUF8173" evidence="2">
    <location>
        <begin position="226"/>
        <end position="369"/>
    </location>
</feature>
<dbReference type="STRING" id="708126.BW727_100745"/>
<keyword evidence="1" id="KW-0812">Transmembrane</keyword>
<dbReference type="RefSeq" id="WP_062471060.1">
    <property type="nucleotide sequence ID" value="NZ_BBYN01000026.1"/>
</dbReference>